<organism evidence="2 3">
    <name type="scientific">Polytolypa hystricis (strain UAMH7299)</name>
    <dbReference type="NCBI Taxonomy" id="1447883"/>
    <lineage>
        <taxon>Eukaryota</taxon>
        <taxon>Fungi</taxon>
        <taxon>Dikarya</taxon>
        <taxon>Ascomycota</taxon>
        <taxon>Pezizomycotina</taxon>
        <taxon>Eurotiomycetes</taxon>
        <taxon>Eurotiomycetidae</taxon>
        <taxon>Onygenales</taxon>
        <taxon>Onygenales incertae sedis</taxon>
        <taxon>Polytolypa</taxon>
    </lineage>
</organism>
<evidence type="ECO:0000256" key="1">
    <source>
        <dbReference type="SAM" id="MobiDB-lite"/>
    </source>
</evidence>
<dbReference type="STRING" id="1447883.A0A2B7YEF2"/>
<keyword evidence="3" id="KW-1185">Reference proteome</keyword>
<dbReference type="Proteomes" id="UP000224634">
    <property type="component" value="Unassembled WGS sequence"/>
</dbReference>
<dbReference type="AlphaFoldDB" id="A0A2B7YEF2"/>
<reference evidence="2 3" key="1">
    <citation type="submission" date="2017-10" db="EMBL/GenBank/DDBJ databases">
        <title>Comparative genomics in systemic dimorphic fungi from Ajellomycetaceae.</title>
        <authorList>
            <person name="Munoz J.F."/>
            <person name="Mcewen J.G."/>
            <person name="Clay O.K."/>
            <person name="Cuomo C.A."/>
        </authorList>
    </citation>
    <scope>NUCLEOTIDE SEQUENCE [LARGE SCALE GENOMIC DNA]</scope>
    <source>
        <strain evidence="2 3">UAMH7299</strain>
    </source>
</reference>
<evidence type="ECO:0000313" key="2">
    <source>
        <dbReference type="EMBL" id="PGH19413.1"/>
    </source>
</evidence>
<evidence type="ECO:0000313" key="3">
    <source>
        <dbReference type="Proteomes" id="UP000224634"/>
    </source>
</evidence>
<dbReference type="EMBL" id="PDNA01000047">
    <property type="protein sequence ID" value="PGH19413.1"/>
    <property type="molecule type" value="Genomic_DNA"/>
</dbReference>
<gene>
    <name evidence="2" type="ORF">AJ80_03913</name>
</gene>
<dbReference type="OrthoDB" id="202825at2759"/>
<feature type="region of interest" description="Disordered" evidence="1">
    <location>
        <begin position="150"/>
        <end position="194"/>
    </location>
</feature>
<comment type="caution">
    <text evidence="2">The sequence shown here is derived from an EMBL/GenBank/DDBJ whole genome shotgun (WGS) entry which is preliminary data.</text>
</comment>
<proteinExistence type="predicted"/>
<accession>A0A2B7YEF2</accession>
<protein>
    <submittedName>
        <fullName evidence="2">Uncharacterized protein</fullName>
    </submittedName>
</protein>
<sequence length="581" mass="65258">MVCSIRKRGFNLFSTTSVEPQLHTYMHLKHGCLFALIVHFLSSLTGAACTRLGHREVKAIKHHHQRQAIQYILRYTVSCANNRNLDYILSIREHIRNGRNAESTSTPEKHLDSITFWRQAYEKSEATQTKLLDKIYELEQRNEALLLKARHENGTSSTTSVPAKRKTKTDFTPPMSVSPQKRAKGASHGKTNAVATGQGTVMSVLGVGFEVSERLTASFMRHFHSLQKLLQKRLDQDSLAVASVEVCKAAETMIRSGVESTSSRKYPTAKNAALKPREPELEEILTVTGRCYPFLLQAIKKLSSSDQAINSKGLVTYHIVQLFRVCLEELHQYALSMAKRSLNREKESRGKRAKTKSTLKAPQGPEALAVGNENVLSSFSHLLASMILSLNTSRRDHHDILEGFLLFFIEHVGKTLGMFVFHELHSNPELRLDSPNLPPLASLPAHREAAASERAAGWECKHLVWILERVMSFVDKHQTSTPEPSQQDVPTTAMVSSQGYSLLEDARHKLQNTLLKAVFGTDDPEFKNSLDFPCEPPDYLRDKPLLPLPPSKKEDASQWFTQEVWRLLGWDVLLTGSGASH</sequence>
<name>A0A2B7YEF2_POLH7</name>